<gene>
    <name evidence="3" type="ordered locus">SELR_28160</name>
</gene>
<dbReference type="HOGENOM" id="CLU_083322_0_0_9"/>
<feature type="signal peptide" evidence="2">
    <location>
        <begin position="1"/>
        <end position="25"/>
    </location>
</feature>
<protein>
    <submittedName>
        <fullName evidence="3">Uncharacterized protein</fullName>
    </submittedName>
</protein>
<dbReference type="PATRIC" id="fig|927704.6.peg.2905"/>
<dbReference type="eggNOG" id="ENOG5032YJE">
    <property type="taxonomic scope" value="Bacteria"/>
</dbReference>
<feature type="compositionally biased region" description="Basic and acidic residues" evidence="1">
    <location>
        <begin position="42"/>
        <end position="52"/>
    </location>
</feature>
<evidence type="ECO:0000256" key="2">
    <source>
        <dbReference type="SAM" id="SignalP"/>
    </source>
</evidence>
<evidence type="ECO:0000313" key="3">
    <source>
        <dbReference type="EMBL" id="BAL84524.1"/>
    </source>
</evidence>
<dbReference type="Proteomes" id="UP000007887">
    <property type="component" value="Chromosome"/>
</dbReference>
<accession>I0GUT7</accession>
<dbReference type="AlphaFoldDB" id="I0GUT7"/>
<evidence type="ECO:0000313" key="4">
    <source>
        <dbReference type="Proteomes" id="UP000007887"/>
    </source>
</evidence>
<dbReference type="OrthoDB" id="1665346at2"/>
<proteinExistence type="predicted"/>
<keyword evidence="2" id="KW-0732">Signal</keyword>
<dbReference type="RefSeq" id="WP_014425941.1">
    <property type="nucleotide sequence ID" value="NC_017068.1"/>
</dbReference>
<sequence length="236" mass="27713">MKKWCGALSLGIMALCLYMPLSVEAAEEPEEILSTSTSSNADKSETVKENFKSDTSSADDWFKKQDDENEPGPLARLRQKKKEQEQKRMQADKKDRYVLLMNDNGFAYYLDRQNAKWKKIPYSESEDILDVWIRLVKTDDSGEYSYPPKYYLEHYYLRPKKQQVQFLSELEVTGRPNNAIKERAYSVRNWENLVPGSLEDEIYHKVLKQMKQSSAKNWFKGKSLRDEIEDKLRISL</sequence>
<dbReference type="EMBL" id="AP012292">
    <property type="protein sequence ID" value="BAL84524.1"/>
    <property type="molecule type" value="Genomic_DNA"/>
</dbReference>
<dbReference type="KEGG" id="sri:SELR_28160"/>
<organism evidence="3 4">
    <name type="scientific">Selenomonas ruminantium subsp. lactilytica (strain NBRC 103574 / TAM6421)</name>
    <dbReference type="NCBI Taxonomy" id="927704"/>
    <lineage>
        <taxon>Bacteria</taxon>
        <taxon>Bacillati</taxon>
        <taxon>Bacillota</taxon>
        <taxon>Negativicutes</taxon>
        <taxon>Selenomonadales</taxon>
        <taxon>Selenomonadaceae</taxon>
        <taxon>Selenomonas</taxon>
    </lineage>
</organism>
<evidence type="ECO:0000256" key="1">
    <source>
        <dbReference type="SAM" id="MobiDB-lite"/>
    </source>
</evidence>
<feature type="chain" id="PRO_5003628309" evidence="2">
    <location>
        <begin position="26"/>
        <end position="236"/>
    </location>
</feature>
<feature type="region of interest" description="Disordered" evidence="1">
    <location>
        <begin position="28"/>
        <end position="90"/>
    </location>
</feature>
<reference evidence="3 4" key="1">
    <citation type="submission" date="2011-10" db="EMBL/GenBank/DDBJ databases">
        <title>Whole genome sequence of Selenomonas ruminantium subsp. lactilytica TAM6421.</title>
        <authorList>
            <person name="Oguchi A."/>
            <person name="Ankai A."/>
            <person name="Kaneko J."/>
            <person name="Yamada-Narita S."/>
            <person name="Fukui S."/>
            <person name="Takahashi M."/>
            <person name="Onodera T."/>
            <person name="Kojima S."/>
            <person name="Fushimi T."/>
            <person name="Abe N."/>
            <person name="Kamio Y."/>
            <person name="Yamazaki S."/>
            <person name="Fujita N."/>
        </authorList>
    </citation>
    <scope>NUCLEOTIDE SEQUENCE [LARGE SCALE GENOMIC DNA]</scope>
    <source>
        <strain evidence="4">NBRC 103574 / TAM6421</strain>
    </source>
</reference>
<name>I0GUT7_SELRL</name>